<accession>A0A0V0QBM0</accession>
<dbReference type="AlphaFoldDB" id="A0A0V0QBM0"/>
<keyword evidence="1" id="KW-0547">Nucleotide-binding</keyword>
<name>A0A0V0QBM0_PSEPJ</name>
<evidence type="ECO:0000259" key="4">
    <source>
        <dbReference type="PROSITE" id="PS51084"/>
    </source>
</evidence>
<dbReference type="EMBL" id="LDAU01000205">
    <property type="protein sequence ID" value="KRW99635.1"/>
    <property type="molecule type" value="Genomic_DNA"/>
</dbReference>
<evidence type="ECO:0000313" key="6">
    <source>
        <dbReference type="Proteomes" id="UP000054937"/>
    </source>
</evidence>
<evidence type="ECO:0000256" key="1">
    <source>
        <dbReference type="ARBA" id="ARBA00022741"/>
    </source>
</evidence>
<organism evidence="5 6">
    <name type="scientific">Pseudocohnilembus persalinus</name>
    <name type="common">Ciliate</name>
    <dbReference type="NCBI Taxonomy" id="266149"/>
    <lineage>
        <taxon>Eukaryota</taxon>
        <taxon>Sar</taxon>
        <taxon>Alveolata</taxon>
        <taxon>Ciliophora</taxon>
        <taxon>Intramacronucleata</taxon>
        <taxon>Oligohymenophorea</taxon>
        <taxon>Scuticociliatia</taxon>
        <taxon>Philasterida</taxon>
        <taxon>Pseudocohnilembidae</taxon>
        <taxon>Pseudocohnilembus</taxon>
    </lineage>
</organism>
<dbReference type="GO" id="GO:0016787">
    <property type="term" value="F:hydrolase activity"/>
    <property type="evidence" value="ECO:0007669"/>
    <property type="project" value="UniProtKB-KW"/>
</dbReference>
<dbReference type="GO" id="GO:0000166">
    <property type="term" value="F:nucleotide binding"/>
    <property type="evidence" value="ECO:0007669"/>
    <property type="project" value="UniProtKB-KW"/>
</dbReference>
<dbReference type="Pfam" id="PF01230">
    <property type="entry name" value="HIT"/>
    <property type="match status" value="1"/>
</dbReference>
<dbReference type="PANTHER" id="PTHR46243">
    <property type="entry name" value="BIS(5'-ADENOSYL)-TRIPHOSPHATASE"/>
    <property type="match status" value="1"/>
</dbReference>
<evidence type="ECO:0000256" key="2">
    <source>
        <dbReference type="ARBA" id="ARBA00022801"/>
    </source>
</evidence>
<dbReference type="OMA" id="TNCHVSI"/>
<dbReference type="InterPro" id="IPR036265">
    <property type="entry name" value="HIT-like_sf"/>
</dbReference>
<dbReference type="Proteomes" id="UP000054937">
    <property type="component" value="Unassembled WGS sequence"/>
</dbReference>
<keyword evidence="6" id="KW-1185">Reference proteome</keyword>
<evidence type="ECO:0000256" key="3">
    <source>
        <dbReference type="PROSITE-ProRule" id="PRU00464"/>
    </source>
</evidence>
<reference evidence="5 6" key="1">
    <citation type="journal article" date="2015" name="Sci. Rep.">
        <title>Genome of the facultative scuticociliatosis pathogen Pseudocohnilembus persalinus provides insight into its virulence through horizontal gene transfer.</title>
        <authorList>
            <person name="Xiong J."/>
            <person name="Wang G."/>
            <person name="Cheng J."/>
            <person name="Tian M."/>
            <person name="Pan X."/>
            <person name="Warren A."/>
            <person name="Jiang C."/>
            <person name="Yuan D."/>
            <person name="Miao W."/>
        </authorList>
    </citation>
    <scope>NUCLEOTIDE SEQUENCE [LARGE SCALE GENOMIC DNA]</scope>
    <source>
        <strain evidence="5">36N120E</strain>
    </source>
</reference>
<feature type="short sequence motif" description="Histidine triad motif" evidence="3">
    <location>
        <begin position="97"/>
        <end position="101"/>
    </location>
</feature>
<keyword evidence="2" id="KW-0378">Hydrolase</keyword>
<dbReference type="InterPro" id="IPR051884">
    <property type="entry name" value="Bis(5'-adenosyl)-TPase_reg"/>
</dbReference>
<sequence length="141" mass="16289">MSGTQHLLFDKILIPVSNIFLLRKNVYAMVNLKPIVEGHVLVCSRRVVPRLYDLSEVETLDFWVTVQEVAKTLEKIYQCECSIAVQDGPTAGQTVKHVHCHIIPKKDAIRHIDNEERAPRTDEDMIKEATKYRPYFEQLTL</sequence>
<dbReference type="PANTHER" id="PTHR46243:SF1">
    <property type="entry name" value="BIS(5'-ADENOSYL)-TRIPHOSPHATASE"/>
    <property type="match status" value="1"/>
</dbReference>
<gene>
    <name evidence="5" type="ORF">PPERSA_03436</name>
</gene>
<dbReference type="InParanoid" id="A0A0V0QBM0"/>
<protein>
    <submittedName>
        <fullName evidence="5">HIT-like domain</fullName>
    </submittedName>
</protein>
<dbReference type="Gene3D" id="3.30.428.10">
    <property type="entry name" value="HIT-like"/>
    <property type="match status" value="1"/>
</dbReference>
<dbReference type="SUPFAM" id="SSF54197">
    <property type="entry name" value="HIT-like"/>
    <property type="match status" value="1"/>
</dbReference>
<dbReference type="PROSITE" id="PS51084">
    <property type="entry name" value="HIT_2"/>
    <property type="match status" value="1"/>
</dbReference>
<proteinExistence type="predicted"/>
<dbReference type="OrthoDB" id="680339at2759"/>
<comment type="caution">
    <text evidence="5">The sequence shown here is derived from an EMBL/GenBank/DDBJ whole genome shotgun (WGS) entry which is preliminary data.</text>
</comment>
<feature type="domain" description="HIT" evidence="4">
    <location>
        <begin position="5"/>
        <end position="116"/>
    </location>
</feature>
<evidence type="ECO:0000313" key="5">
    <source>
        <dbReference type="EMBL" id="KRW99635.1"/>
    </source>
</evidence>
<dbReference type="InterPro" id="IPR011146">
    <property type="entry name" value="HIT-like"/>
</dbReference>
<dbReference type="FunFam" id="3.30.428.10:FF:000011">
    <property type="entry name" value="Fragile histidine triad"/>
    <property type="match status" value="1"/>
</dbReference>